<dbReference type="OrthoDB" id="121306at2759"/>
<gene>
    <name evidence="2" type="ORF">PHMEG_00016724</name>
</gene>
<keyword evidence="3" id="KW-1185">Reference proteome</keyword>
<evidence type="ECO:0000313" key="2">
    <source>
        <dbReference type="EMBL" id="OWZ10427.1"/>
    </source>
</evidence>
<proteinExistence type="predicted"/>
<feature type="domain" description="Reverse transcriptase Ty1/copia-type" evidence="1">
    <location>
        <begin position="40"/>
        <end position="123"/>
    </location>
</feature>
<comment type="caution">
    <text evidence="2">The sequence shown here is derived from an EMBL/GenBank/DDBJ whole genome shotgun (WGS) entry which is preliminary data.</text>
</comment>
<dbReference type="Proteomes" id="UP000198211">
    <property type="component" value="Unassembled WGS sequence"/>
</dbReference>
<dbReference type="AlphaFoldDB" id="A0A225W052"/>
<accession>A0A225W052</accession>
<evidence type="ECO:0000259" key="1">
    <source>
        <dbReference type="Pfam" id="PF07727"/>
    </source>
</evidence>
<organism evidence="2 3">
    <name type="scientific">Phytophthora megakarya</name>
    <dbReference type="NCBI Taxonomy" id="4795"/>
    <lineage>
        <taxon>Eukaryota</taxon>
        <taxon>Sar</taxon>
        <taxon>Stramenopiles</taxon>
        <taxon>Oomycota</taxon>
        <taxon>Peronosporomycetes</taxon>
        <taxon>Peronosporales</taxon>
        <taxon>Peronosporaceae</taxon>
        <taxon>Phytophthora</taxon>
    </lineage>
</organism>
<dbReference type="Pfam" id="PF07727">
    <property type="entry name" value="RVT_2"/>
    <property type="match status" value="1"/>
</dbReference>
<sequence length="124" mass="14136">MATLEALNGNPASVDEALKSSKRKKWKQAMELEIEAHMINGTWRLVERPRDGSNILSSTWVFRVKRDEKGKVGRYKAQLAVCGCKQKYGVDYLETYSPVVRIDTVRLLLILAILLDLDSYHVDL</sequence>
<reference evidence="3" key="1">
    <citation type="submission" date="2017-03" db="EMBL/GenBank/DDBJ databases">
        <title>Phytopthora megakarya and P. palmivora, two closely related causual agents of cacao black pod achieved similar genome size and gene model numbers by different mechanisms.</title>
        <authorList>
            <person name="Ali S."/>
            <person name="Shao J."/>
            <person name="Larry D.J."/>
            <person name="Kronmiller B."/>
            <person name="Shen D."/>
            <person name="Strem M.D."/>
            <person name="Melnick R.L."/>
            <person name="Guiltinan M.J."/>
            <person name="Tyler B.M."/>
            <person name="Meinhardt L.W."/>
            <person name="Bailey B.A."/>
        </authorList>
    </citation>
    <scope>NUCLEOTIDE SEQUENCE [LARGE SCALE GENOMIC DNA]</scope>
    <source>
        <strain evidence="3">zdho120</strain>
    </source>
</reference>
<dbReference type="InterPro" id="IPR013103">
    <property type="entry name" value="RVT_2"/>
</dbReference>
<evidence type="ECO:0000313" key="3">
    <source>
        <dbReference type="Proteomes" id="UP000198211"/>
    </source>
</evidence>
<dbReference type="EMBL" id="NBNE01002447">
    <property type="protein sequence ID" value="OWZ10427.1"/>
    <property type="molecule type" value="Genomic_DNA"/>
</dbReference>
<name>A0A225W052_9STRA</name>
<dbReference type="STRING" id="4795.A0A225W052"/>
<protein>
    <submittedName>
        <fullName evidence="2">Putative mitochondrial protein</fullName>
    </submittedName>
</protein>